<evidence type="ECO:0000313" key="2">
    <source>
        <dbReference type="Proteomes" id="UP000235682"/>
    </source>
</evidence>
<comment type="caution">
    <text evidence="1">The sequence shown here is derived from an EMBL/GenBank/DDBJ whole genome shotgun (WGS) entry which is preliminary data.</text>
</comment>
<name>A0A1G8P8I9_9LACT</name>
<dbReference type="PANTHER" id="PTHR35792:SF1">
    <property type="entry name" value="SLL0268 PROTEIN"/>
    <property type="match status" value="1"/>
</dbReference>
<dbReference type="InterPro" id="IPR024623">
    <property type="entry name" value="YtxH"/>
</dbReference>
<dbReference type="OrthoDB" id="2139646at2"/>
<dbReference type="STRING" id="84521.SAMN04487994_10663"/>
<dbReference type="RefSeq" id="WP_092086736.1">
    <property type="nucleotide sequence ID" value="NZ_FNEL01000066.1"/>
</dbReference>
<dbReference type="Pfam" id="PF12732">
    <property type="entry name" value="YtxH"/>
    <property type="match status" value="1"/>
</dbReference>
<dbReference type="PANTHER" id="PTHR35792">
    <property type="entry name" value="GENERAL STRESS PROTEIN"/>
    <property type="match status" value="1"/>
</dbReference>
<reference evidence="1 2" key="1">
    <citation type="submission" date="2017-09" db="EMBL/GenBank/DDBJ databases">
        <title>Bacterial strain isolated from the female urinary microbiota.</title>
        <authorList>
            <person name="Thomas-White K."/>
            <person name="Kumar N."/>
            <person name="Forster S."/>
            <person name="Putonti C."/>
            <person name="Lawley T."/>
            <person name="Wolfe A.J."/>
        </authorList>
    </citation>
    <scope>NUCLEOTIDE SEQUENCE [LARGE SCALE GENOMIC DNA]</scope>
    <source>
        <strain evidence="1 2">UMB0852</strain>
    </source>
</reference>
<dbReference type="InterPro" id="IPR052928">
    <property type="entry name" value="Desiccation-related_membrane"/>
</dbReference>
<dbReference type="AlphaFoldDB" id="A0A1G8P8I9"/>
<keyword evidence="2" id="KW-1185">Reference proteome</keyword>
<sequence>MKNFGQGLFWGVVLGGLAGLMNAPRPGYETRRGLKQYLTMVEEDADDMRYKVDNVRTSFKRLTQEGMDAVQDMSQDLNIAIQRFNDEAQPRIKRIDERVNQLQDTIENIDLS</sequence>
<protein>
    <recommendedName>
        <fullName evidence="3">YtxH domain-containing protein</fullName>
    </recommendedName>
</protein>
<proteinExistence type="predicted"/>
<evidence type="ECO:0000313" key="1">
    <source>
        <dbReference type="EMBL" id="PMC57161.1"/>
    </source>
</evidence>
<dbReference type="Gene3D" id="1.20.1170.10">
    <property type="match status" value="1"/>
</dbReference>
<gene>
    <name evidence="1" type="ORF">CJ205_08310</name>
</gene>
<accession>A0A1G8P8I9</accession>
<dbReference type="Proteomes" id="UP000235682">
    <property type="component" value="Unassembled WGS sequence"/>
</dbReference>
<dbReference type="EMBL" id="PNHE01000060">
    <property type="protein sequence ID" value="PMC57161.1"/>
    <property type="molecule type" value="Genomic_DNA"/>
</dbReference>
<evidence type="ECO:0008006" key="3">
    <source>
        <dbReference type="Google" id="ProtNLM"/>
    </source>
</evidence>
<organism evidence="1 2">
    <name type="scientific">Dolosicoccus paucivorans</name>
    <dbReference type="NCBI Taxonomy" id="84521"/>
    <lineage>
        <taxon>Bacteria</taxon>
        <taxon>Bacillati</taxon>
        <taxon>Bacillota</taxon>
        <taxon>Bacilli</taxon>
        <taxon>Lactobacillales</taxon>
        <taxon>Aerococcaceae</taxon>
        <taxon>Dolosicoccus</taxon>
    </lineage>
</organism>